<name>A0A6B9RJZ6_9CAUD</name>
<dbReference type="EMBL" id="MN692199">
    <property type="protein sequence ID" value="QHI00861.1"/>
    <property type="molecule type" value="Genomic_DNA"/>
</dbReference>
<dbReference type="Pfam" id="PF24227">
    <property type="entry name" value="DUF7443"/>
    <property type="match status" value="1"/>
</dbReference>
<sequence length="86" mass="9195">MPKRIAVHTLVLTREGKRVTVKPGDLVDLTSDEVKELNALNAIRQPVNESPAETPAEEQVADKPKGDETPPAAGKKAGGKGKEEEL</sequence>
<feature type="region of interest" description="Disordered" evidence="1">
    <location>
        <begin position="40"/>
        <end position="86"/>
    </location>
</feature>
<evidence type="ECO:0000313" key="3">
    <source>
        <dbReference type="EMBL" id="QHI00861.1"/>
    </source>
</evidence>
<organism evidence="3 4">
    <name type="scientific">Pectobacterium phage MA12</name>
    <dbReference type="NCBI Taxonomy" id="2686474"/>
    <lineage>
        <taxon>Viruses</taxon>
        <taxon>Duplodnaviria</taxon>
        <taxon>Heunggongvirae</taxon>
        <taxon>Uroviricota</taxon>
        <taxon>Caudoviricetes</taxon>
        <taxon>Casjensviridae</taxon>
        <taxon>Newforgelanevirus</taxon>
        <taxon>Newforgelanevirus MA12</taxon>
    </lineage>
</organism>
<dbReference type="InterPro" id="IPR055866">
    <property type="entry name" value="DUF7443"/>
</dbReference>
<evidence type="ECO:0000256" key="1">
    <source>
        <dbReference type="SAM" id="MobiDB-lite"/>
    </source>
</evidence>
<reference evidence="3 4" key="1">
    <citation type="journal article" date="2020" name="Viruses">
        <title>Genomic Characterization, Formulation and Efficacy in Planta of a Siphoviridae and Podoviridae Protection Cocktail against the Bacterial Plant Pathogens Pectobacterium spp.</title>
        <authorList>
            <person name="Zaczek-Moczydlowska M.A."/>
            <person name="Young G.K."/>
            <person name="Trudgett J."/>
            <person name="Fleming C.C."/>
            <person name="Campbell K."/>
            <person name="O'Hanlon R."/>
        </authorList>
    </citation>
    <scope>NUCLEOTIDE SEQUENCE [LARGE SCALE GENOMIC DNA]</scope>
</reference>
<keyword evidence="4" id="KW-1185">Reference proteome</keyword>
<feature type="domain" description="DUF7443" evidence="2">
    <location>
        <begin position="1"/>
        <end position="49"/>
    </location>
</feature>
<evidence type="ECO:0000259" key="2">
    <source>
        <dbReference type="Pfam" id="PF24227"/>
    </source>
</evidence>
<evidence type="ECO:0000313" key="4">
    <source>
        <dbReference type="Proteomes" id="UP000465092"/>
    </source>
</evidence>
<proteinExistence type="predicted"/>
<accession>A0A6B9RJZ6</accession>
<protein>
    <recommendedName>
        <fullName evidence="2">DUF7443 domain-containing protein</fullName>
    </recommendedName>
</protein>
<dbReference type="Proteomes" id="UP000465092">
    <property type="component" value="Segment"/>
</dbReference>
<gene>
    <name evidence="3" type="ORF">MA12_gp34</name>
</gene>